<feature type="region of interest" description="Disordered" evidence="1">
    <location>
        <begin position="78"/>
        <end position="98"/>
    </location>
</feature>
<evidence type="ECO:0000259" key="2">
    <source>
        <dbReference type="Pfam" id="PF18803"/>
    </source>
</evidence>
<dbReference type="EMBL" id="JASBNA010000019">
    <property type="protein sequence ID" value="KAK7685820.1"/>
    <property type="molecule type" value="Genomic_DNA"/>
</dbReference>
<gene>
    <name evidence="3" type="ORF">QCA50_011166</name>
</gene>
<organism evidence="3 4">
    <name type="scientific">Cerrena zonata</name>
    <dbReference type="NCBI Taxonomy" id="2478898"/>
    <lineage>
        <taxon>Eukaryota</taxon>
        <taxon>Fungi</taxon>
        <taxon>Dikarya</taxon>
        <taxon>Basidiomycota</taxon>
        <taxon>Agaricomycotina</taxon>
        <taxon>Agaricomycetes</taxon>
        <taxon>Polyporales</taxon>
        <taxon>Cerrenaceae</taxon>
        <taxon>Cerrena</taxon>
    </lineage>
</organism>
<dbReference type="PANTHER" id="PTHR33096">
    <property type="entry name" value="CXC2 DOMAIN-CONTAINING PROTEIN"/>
    <property type="match status" value="1"/>
</dbReference>
<feature type="compositionally biased region" description="Pro residues" evidence="1">
    <location>
        <begin position="235"/>
        <end position="247"/>
    </location>
</feature>
<dbReference type="Pfam" id="PF18803">
    <property type="entry name" value="CxC2"/>
    <property type="match status" value="1"/>
</dbReference>
<reference evidence="3 4" key="1">
    <citation type="submission" date="2022-09" db="EMBL/GenBank/DDBJ databases">
        <authorList>
            <person name="Palmer J.M."/>
        </authorList>
    </citation>
    <scope>NUCLEOTIDE SEQUENCE [LARGE SCALE GENOMIC DNA]</scope>
    <source>
        <strain evidence="3 4">DSM 7382</strain>
    </source>
</reference>
<evidence type="ECO:0000256" key="1">
    <source>
        <dbReference type="SAM" id="MobiDB-lite"/>
    </source>
</evidence>
<feature type="domain" description="CxC2-like cysteine cluster KDZ transposase-associated" evidence="2">
    <location>
        <begin position="324"/>
        <end position="404"/>
    </location>
</feature>
<feature type="region of interest" description="Disordered" evidence="1">
    <location>
        <begin position="269"/>
        <end position="312"/>
    </location>
</feature>
<feature type="region of interest" description="Disordered" evidence="1">
    <location>
        <begin position="110"/>
        <end position="134"/>
    </location>
</feature>
<feature type="region of interest" description="Disordered" evidence="1">
    <location>
        <begin position="235"/>
        <end position="254"/>
    </location>
</feature>
<feature type="compositionally biased region" description="Polar residues" evidence="1">
    <location>
        <begin position="78"/>
        <end position="91"/>
    </location>
</feature>
<dbReference type="InterPro" id="IPR040521">
    <property type="entry name" value="KDZ"/>
</dbReference>
<dbReference type="Pfam" id="PF18758">
    <property type="entry name" value="KDZ"/>
    <property type="match status" value="1"/>
</dbReference>
<feature type="compositionally biased region" description="Acidic residues" evidence="1">
    <location>
        <begin position="292"/>
        <end position="301"/>
    </location>
</feature>
<protein>
    <recommendedName>
        <fullName evidence="2">CxC2-like cysteine cluster KDZ transposase-associated domain-containing protein</fullName>
    </recommendedName>
</protein>
<dbReference type="AlphaFoldDB" id="A0AAW0G3U9"/>
<accession>A0AAW0G3U9</accession>
<dbReference type="PANTHER" id="PTHR33096:SF1">
    <property type="entry name" value="CXC1-LIKE CYSTEINE CLUSTER ASSOCIATED WITH KDZ TRANSPOSASES DOMAIN-CONTAINING PROTEIN"/>
    <property type="match status" value="1"/>
</dbReference>
<dbReference type="InterPro" id="IPR041457">
    <property type="entry name" value="CxC2_KDZ-assoc"/>
</dbReference>
<comment type="caution">
    <text evidence="3">The sequence shown here is derived from an EMBL/GenBank/DDBJ whole genome shotgun (WGS) entry which is preliminary data.</text>
</comment>
<proteinExistence type="predicted"/>
<keyword evidence="4" id="KW-1185">Reference proteome</keyword>
<sequence length="1134" mass="128410">MSIPTRRPLLDPALQSKPRKRSKANTGLPNRVVTGATSIAEQWSAASGSRPATQIIHHLADYDTPRIRRALRGSFRPSTRGVTHSLLSQPHVQPRRPSISVDNSQFEEASIDNSGFQMDRPAPRQRKRKTQTSHLTEWMSQRSTFLHEMTAREAPPTSTWCSLCRNPLVWRCHDCFGEPVFCTKCCCSNHSRHPFHRISKWNGHAFISSSLRFAGLTLNLGHGGGLCPQYAASIPLPPDESSPPPVLTPSVAGHSQRVSPLFPDLNPLHISSPDDVSEDDDDALPTLADPNNAEDSDDEQANLDSGGLLNRTQRYPKGLDPLGHQWVTIVDITGIHHLPTRMCTCNPAIDTFVQFLQLGLYPVTHDRPQTVFTFRVLEDYDLNNLQTKSSAQGYYSKLKRLTDDCFPHLVPDRYRELMRVAREWRNLKARQNAGVAHDANIKVTNGGLALFCPACPQPGINLPDDWQADSDKWKFMRTLIGDGNFKQEHLKMKYPEDDVPLSDGHGYFVGKRDFDEYIANAPHPKAHKSTCHEHDAVKSQNATRAHLDATGIGAIACARHGCFYPHSVVNFEKGEGYRYMDYAFVNAINYIPLLLLILMLYDIMCQYWVHFLHRIGLCFPYLTLSNRLTIQRGIGLFHVHGHVKECYPRYAPTFIKGAGQVDGEVIETLWATLNHTASSTRTMSWFHRQEYLDAHMADSNWRKLTRMVPSILRKWNACLDQVEDSEEYFQQLCRRVGPELTAQYTAEEERLQQERLYEANVMDTLDVKDGTAPGKADVQRTLAASESQSDISPGSAAWISLGLKLEEQQVELMKHVRSLGKQPTVEQQLSLQERRRRLQGRIDAFTRRGSEYLGELATLPSNTLDDEWFDTDDDDDVAFPSTVNASDIPVVVETTFPERQSLPLPSSYGKEKCSGSLRRIALCELKLRQGQANDTLHLLRVAIAHKSFIYRSRIRKNAATTNFANRLRSYGDARAIQMSIDNAAKIYTTAQSAMVMLGAGDDLLDQFQSLKREDLAASTAIANPNEAGQGKKKLSWIWHTTSRTGTDDPVFVTEMFRVNWLRAKSRRDRWAEEKILLKSELTWTHRFFTHRADEWKKRSSNTTLGHSCYAFRQANTWQNFAREANRALRVVNGL</sequence>
<evidence type="ECO:0000313" key="3">
    <source>
        <dbReference type="EMBL" id="KAK7685820.1"/>
    </source>
</evidence>
<name>A0AAW0G3U9_9APHY</name>
<evidence type="ECO:0000313" key="4">
    <source>
        <dbReference type="Proteomes" id="UP001385951"/>
    </source>
</evidence>
<dbReference type="Proteomes" id="UP001385951">
    <property type="component" value="Unassembled WGS sequence"/>
</dbReference>